<dbReference type="Pfam" id="PF11387">
    <property type="entry name" value="DUF2795"/>
    <property type="match status" value="1"/>
</dbReference>
<keyword evidence="2" id="KW-1185">Reference proteome</keyword>
<proteinExistence type="predicted"/>
<name>A0A1H9A5Z0_9PSEU</name>
<sequence>METAEDDKETELRQVLAELSYPADKVRIVVCAEVHDLGTDVRRRLHHLPHRRYCSPSEVLDALSSGTTRS</sequence>
<accession>A0A1H9A5Z0</accession>
<gene>
    <name evidence="1" type="ORF">SAMN05216195_10186</name>
</gene>
<evidence type="ECO:0000313" key="2">
    <source>
        <dbReference type="Proteomes" id="UP000199028"/>
    </source>
</evidence>
<protein>
    <recommendedName>
        <fullName evidence="3">DUF2795 domain-containing protein</fullName>
    </recommendedName>
</protein>
<evidence type="ECO:0008006" key="3">
    <source>
        <dbReference type="Google" id="ProtNLM"/>
    </source>
</evidence>
<dbReference type="Proteomes" id="UP000199028">
    <property type="component" value="Unassembled WGS sequence"/>
</dbReference>
<dbReference type="OrthoDB" id="9913753at2"/>
<dbReference type="AlphaFoldDB" id="A0A1H9A5Z0"/>
<reference evidence="2" key="1">
    <citation type="submission" date="2016-10" db="EMBL/GenBank/DDBJ databases">
        <authorList>
            <person name="Varghese N."/>
            <person name="Submissions S."/>
        </authorList>
    </citation>
    <scope>NUCLEOTIDE SEQUENCE [LARGE SCALE GENOMIC DNA]</scope>
    <source>
        <strain evidence="2">CGMCC 4.578</strain>
    </source>
</reference>
<dbReference type="InterPro" id="IPR021527">
    <property type="entry name" value="DUF2795"/>
</dbReference>
<dbReference type="RefSeq" id="WP_090062308.1">
    <property type="nucleotide sequence ID" value="NZ_FOFT01000001.1"/>
</dbReference>
<organism evidence="1 2">
    <name type="scientific">Lentzea flaviverrucosa</name>
    <dbReference type="NCBI Taxonomy" id="200379"/>
    <lineage>
        <taxon>Bacteria</taxon>
        <taxon>Bacillati</taxon>
        <taxon>Actinomycetota</taxon>
        <taxon>Actinomycetes</taxon>
        <taxon>Pseudonocardiales</taxon>
        <taxon>Pseudonocardiaceae</taxon>
        <taxon>Lentzea</taxon>
    </lineage>
</organism>
<dbReference type="EMBL" id="FOFT01000001">
    <property type="protein sequence ID" value="SEP71408.1"/>
    <property type="molecule type" value="Genomic_DNA"/>
</dbReference>
<evidence type="ECO:0000313" key="1">
    <source>
        <dbReference type="EMBL" id="SEP71408.1"/>
    </source>
</evidence>